<dbReference type="AlphaFoldDB" id="A0A2U3L2Q6"/>
<dbReference type="Gene3D" id="3.40.50.1980">
    <property type="entry name" value="Nitrogenase molybdenum iron protein domain"/>
    <property type="match status" value="1"/>
</dbReference>
<dbReference type="Pfam" id="PF00148">
    <property type="entry name" value="Oxidored_nitro"/>
    <property type="match status" value="1"/>
</dbReference>
<dbReference type="GO" id="GO:0016491">
    <property type="term" value="F:oxidoreductase activity"/>
    <property type="evidence" value="ECO:0007669"/>
    <property type="project" value="InterPro"/>
</dbReference>
<gene>
    <name evidence="2" type="primary">nifE</name>
    <name evidence="2" type="ORF">SBF1_3480006</name>
</gene>
<name>A0A2U3L2Q6_9FIRM</name>
<evidence type="ECO:0000313" key="3">
    <source>
        <dbReference type="Proteomes" id="UP000238916"/>
    </source>
</evidence>
<dbReference type="EMBL" id="OMOF01000277">
    <property type="protein sequence ID" value="SPF46181.1"/>
    <property type="molecule type" value="Genomic_DNA"/>
</dbReference>
<accession>A0A2U3L2Q6</accession>
<reference evidence="3" key="1">
    <citation type="submission" date="2018-02" db="EMBL/GenBank/DDBJ databases">
        <authorList>
            <person name="Hausmann B."/>
        </authorList>
    </citation>
    <scope>NUCLEOTIDE SEQUENCE [LARGE SCALE GENOMIC DNA]</scope>
    <source>
        <strain evidence="3">Peat soil MAG SbF1</strain>
    </source>
</reference>
<dbReference type="PANTHER" id="PTHR42956:SF1">
    <property type="entry name" value="NITROGENASE IRON-MOLYBDENUM COFACTOR BIOSYNTHESIS PROTEIN NIFE"/>
    <property type="match status" value="1"/>
</dbReference>
<sequence>MNKGTIEELRNDTSCKHYNVSKKNCKGNEPPGLATFGCAFEGAYFALAPVSDAIHLVHGPMTCVGSTWEFRHVGTTYEGLDKTQMGFTTDIGEMDVIHGGEKKLAKAIDYAVDKYHPKGVFVYETCMTALIGDDIDAVCAAAEKHWNIPIIPVHAPGFIGTKNFGERLGLEAAVDHLVGTQEPEYTTPYDINLIGEHNINGEMWLYTPILEEIGIRILSTFSGDGRIDKMRQAHRARLNVVVCAKSSEAICKLMEAKWGIPFISASFYGMREASDAIRRICAQFNDPQLAARAEEIIAREEARVAKALEPYKILLAGRKAVLNTGGNKSWAFAVALQDIGIEVVGVSIRKSNEDDKAKLRSILKADAVLMEKPVLEQIPLITQTNADLLLAGGRSLYSALKKGIPFIEVSQEKTGNYCGYTGLINLARDIAGSINNPVFKLVGGEAPWEKKVSDLEQCLIKGA</sequence>
<organism evidence="2 3">
    <name type="scientific">Candidatus Desulfosporosinus infrequens</name>
    <dbReference type="NCBI Taxonomy" id="2043169"/>
    <lineage>
        <taxon>Bacteria</taxon>
        <taxon>Bacillati</taxon>
        <taxon>Bacillota</taxon>
        <taxon>Clostridia</taxon>
        <taxon>Eubacteriales</taxon>
        <taxon>Desulfitobacteriaceae</taxon>
        <taxon>Desulfosporosinus</taxon>
    </lineage>
</organism>
<proteinExistence type="predicted"/>
<dbReference type="InterPro" id="IPR049939">
    <property type="entry name" value="NifE-like"/>
</dbReference>
<dbReference type="PANTHER" id="PTHR42956">
    <property type="entry name" value="NITROGENASE IRON-MOLYBDENUM COFACTOR BIOSYNTHESIS PROTEIN NIFE"/>
    <property type="match status" value="1"/>
</dbReference>
<dbReference type="InterPro" id="IPR000510">
    <property type="entry name" value="Nase/OxRdtase_comp1"/>
</dbReference>
<feature type="domain" description="Nitrogenase/oxidoreductase component 1" evidence="1">
    <location>
        <begin position="38"/>
        <end position="434"/>
    </location>
</feature>
<dbReference type="Proteomes" id="UP000238916">
    <property type="component" value="Unassembled WGS sequence"/>
</dbReference>
<evidence type="ECO:0000313" key="2">
    <source>
        <dbReference type="EMBL" id="SPF46181.1"/>
    </source>
</evidence>
<protein>
    <submittedName>
        <fullName evidence="2">(FeMo) nitrogenase cofactor biosynthesis protein NifE</fullName>
    </submittedName>
</protein>
<dbReference type="SUPFAM" id="SSF53807">
    <property type="entry name" value="Helical backbone' metal receptor"/>
    <property type="match status" value="1"/>
</dbReference>
<dbReference type="Gene3D" id="3.40.50.12380">
    <property type="entry name" value="Nitrogenase MoFe cofactor biosynthesis protein NifE, C-terminal"/>
    <property type="match status" value="1"/>
</dbReference>
<evidence type="ECO:0000259" key="1">
    <source>
        <dbReference type="Pfam" id="PF00148"/>
    </source>
</evidence>